<dbReference type="PANTHER" id="PTHR35394">
    <property type="entry name" value="DUF3176 DOMAIN-CONTAINING PROTEIN"/>
    <property type="match status" value="1"/>
</dbReference>
<feature type="transmembrane region" description="Helical" evidence="1">
    <location>
        <begin position="139"/>
        <end position="157"/>
    </location>
</feature>
<evidence type="ECO:0000313" key="3">
    <source>
        <dbReference type="Proteomes" id="UP000799778"/>
    </source>
</evidence>
<dbReference type="Proteomes" id="UP000799778">
    <property type="component" value="Unassembled WGS sequence"/>
</dbReference>
<gene>
    <name evidence="2" type="ORF">BU24DRAFT_464961</name>
</gene>
<dbReference type="OrthoDB" id="5376804at2759"/>
<reference evidence="2" key="1">
    <citation type="journal article" date="2020" name="Stud. Mycol.">
        <title>101 Dothideomycetes genomes: a test case for predicting lifestyles and emergence of pathogens.</title>
        <authorList>
            <person name="Haridas S."/>
            <person name="Albert R."/>
            <person name="Binder M."/>
            <person name="Bloem J."/>
            <person name="Labutti K."/>
            <person name="Salamov A."/>
            <person name="Andreopoulos B."/>
            <person name="Baker S."/>
            <person name="Barry K."/>
            <person name="Bills G."/>
            <person name="Bluhm B."/>
            <person name="Cannon C."/>
            <person name="Castanera R."/>
            <person name="Culley D."/>
            <person name="Daum C."/>
            <person name="Ezra D."/>
            <person name="Gonzalez J."/>
            <person name="Henrissat B."/>
            <person name="Kuo A."/>
            <person name="Liang C."/>
            <person name="Lipzen A."/>
            <person name="Lutzoni F."/>
            <person name="Magnuson J."/>
            <person name="Mondo S."/>
            <person name="Nolan M."/>
            <person name="Ohm R."/>
            <person name="Pangilinan J."/>
            <person name="Park H.-J."/>
            <person name="Ramirez L."/>
            <person name="Alfaro M."/>
            <person name="Sun H."/>
            <person name="Tritt A."/>
            <person name="Yoshinaga Y."/>
            <person name="Zwiers L.-H."/>
            <person name="Turgeon B."/>
            <person name="Goodwin S."/>
            <person name="Spatafora J."/>
            <person name="Crous P."/>
            <person name="Grigoriev I."/>
        </authorList>
    </citation>
    <scope>NUCLEOTIDE SEQUENCE</scope>
    <source>
        <strain evidence="2">CBS 175.79</strain>
    </source>
</reference>
<keyword evidence="1" id="KW-1133">Transmembrane helix</keyword>
<dbReference type="PANTHER" id="PTHR35394:SF5">
    <property type="entry name" value="DUF3176 DOMAIN-CONTAINING PROTEIN"/>
    <property type="match status" value="1"/>
</dbReference>
<sequence>MGSGASWDTASAPPIEQFVKRRKLHEVARNWWWEICAIVVSLVATGVIFIILLKTNGQPLSAWHLPIQLNSFIALCSTIAKSALLVVLAEGISQLKWNHFERTGGARLGQLQVFDDASRGPWGSLVFPWKMLKAGVDKLALLGAALTVLIIVFEPFTQQIIDIRSRSLPLRNETGFMRVANSFALATIEFSDTKASQLVLMKELMQFLPNLTGQYDHYTYCPTGECGIPDHWSLAACSKCQETVLNDVDLNIRYGSGKEEKIEFSSLSEFKAAAKANGEDWYRYYAYAKSLNDSTITGRLDINGTVISVYKELNDIFRALGSVNIFWIDEPFNVGSWGEGRSNPHYVPVNYYTSDVIVSVHESRLHSKFPAYEDLDDWHGIEVLTRKCDVTFCGQYSSNIKIDRGGLSLDDTTTKPLNLSVNCGSGSKFGCHSDANFFGVDQYPPLFQLHSESRKVFGDSLAGVANSLLGMEMASEYLINTTAADFSGTLTKIVNSFLRSEQNFASIKLSGVAFGPEPYVHVRWRWAIFPCAVTFATVLFLVFTMSESSTAQQMYKSSALTGYFHKQVVVPEDLDNISDEILRHNDTAWYLEKVAQRVHIRLQRDSMGKLEFARES</sequence>
<accession>A0A6A5XH61</accession>
<evidence type="ECO:0000313" key="2">
    <source>
        <dbReference type="EMBL" id="KAF2012585.1"/>
    </source>
</evidence>
<protein>
    <submittedName>
        <fullName evidence="2">Uncharacterized protein</fullName>
    </submittedName>
</protein>
<name>A0A6A5XH61_9PLEO</name>
<dbReference type="InterPro" id="IPR021514">
    <property type="entry name" value="DUF3176"/>
</dbReference>
<organism evidence="2 3">
    <name type="scientific">Aaosphaeria arxii CBS 175.79</name>
    <dbReference type="NCBI Taxonomy" id="1450172"/>
    <lineage>
        <taxon>Eukaryota</taxon>
        <taxon>Fungi</taxon>
        <taxon>Dikarya</taxon>
        <taxon>Ascomycota</taxon>
        <taxon>Pezizomycotina</taxon>
        <taxon>Dothideomycetes</taxon>
        <taxon>Pleosporomycetidae</taxon>
        <taxon>Pleosporales</taxon>
        <taxon>Pleosporales incertae sedis</taxon>
        <taxon>Aaosphaeria</taxon>
    </lineage>
</organism>
<dbReference type="RefSeq" id="XP_033380924.1">
    <property type="nucleotide sequence ID" value="XM_033532237.1"/>
</dbReference>
<evidence type="ECO:0000256" key="1">
    <source>
        <dbReference type="SAM" id="Phobius"/>
    </source>
</evidence>
<proteinExistence type="predicted"/>
<dbReference type="AlphaFoldDB" id="A0A6A5XH61"/>
<feature type="transmembrane region" description="Helical" evidence="1">
    <location>
        <begin position="31"/>
        <end position="52"/>
    </location>
</feature>
<keyword evidence="3" id="KW-1185">Reference proteome</keyword>
<feature type="transmembrane region" description="Helical" evidence="1">
    <location>
        <begin position="72"/>
        <end position="92"/>
    </location>
</feature>
<keyword evidence="1" id="KW-0812">Transmembrane</keyword>
<dbReference type="Pfam" id="PF11374">
    <property type="entry name" value="DUF3176"/>
    <property type="match status" value="1"/>
</dbReference>
<feature type="transmembrane region" description="Helical" evidence="1">
    <location>
        <begin position="524"/>
        <end position="546"/>
    </location>
</feature>
<dbReference type="GeneID" id="54289634"/>
<dbReference type="EMBL" id="ML978072">
    <property type="protein sequence ID" value="KAF2012585.1"/>
    <property type="molecule type" value="Genomic_DNA"/>
</dbReference>
<keyword evidence="1" id="KW-0472">Membrane</keyword>